<keyword evidence="4 9" id="KW-0645">Protease</keyword>
<evidence type="ECO:0000256" key="9">
    <source>
        <dbReference type="RuleBase" id="RU004386"/>
    </source>
</evidence>
<dbReference type="SUPFAM" id="SSF53187">
    <property type="entry name" value="Zn-dependent exopeptidases"/>
    <property type="match status" value="1"/>
</dbReference>
<evidence type="ECO:0000256" key="10">
    <source>
        <dbReference type="RuleBase" id="RU004387"/>
    </source>
</evidence>
<dbReference type="Gene3D" id="2.30.250.10">
    <property type="entry name" value="Aminopeptidase i, Domain 2"/>
    <property type="match status" value="1"/>
</dbReference>
<accession>A0ABV6PBD9</accession>
<keyword evidence="6 9" id="KW-0378">Hydrolase</keyword>
<dbReference type="CDD" id="cd05658">
    <property type="entry name" value="M18_DAP"/>
    <property type="match status" value="1"/>
</dbReference>
<dbReference type="PANTHER" id="PTHR28570">
    <property type="entry name" value="ASPARTYL AMINOPEPTIDASE"/>
    <property type="match status" value="1"/>
</dbReference>
<dbReference type="Proteomes" id="UP001589862">
    <property type="component" value="Unassembled WGS sequence"/>
</dbReference>
<evidence type="ECO:0000313" key="11">
    <source>
        <dbReference type="EMBL" id="MFC0582436.1"/>
    </source>
</evidence>
<keyword evidence="8 9" id="KW-0482">Metalloprotease</keyword>
<evidence type="ECO:0000256" key="1">
    <source>
        <dbReference type="ARBA" id="ARBA00001947"/>
    </source>
</evidence>
<keyword evidence="7 9" id="KW-0862">Zinc</keyword>
<evidence type="ECO:0000256" key="2">
    <source>
        <dbReference type="ARBA" id="ARBA00008290"/>
    </source>
</evidence>
<dbReference type="InterPro" id="IPR023358">
    <property type="entry name" value="Peptidase_M18_dom2"/>
</dbReference>
<name>A0ABV6PBD9_9MICC</name>
<dbReference type="EC" id="3.4.11.-" evidence="10"/>
<comment type="cofactor">
    <cofactor evidence="1 10">
        <name>Zn(2+)</name>
        <dbReference type="ChEBI" id="CHEBI:29105"/>
    </cofactor>
</comment>
<gene>
    <name evidence="11" type="ORF">ACFFFR_08590</name>
</gene>
<comment type="similarity">
    <text evidence="2 9">Belongs to the peptidase M18 family.</text>
</comment>
<dbReference type="GO" id="GO:0004177">
    <property type="term" value="F:aminopeptidase activity"/>
    <property type="evidence" value="ECO:0007669"/>
    <property type="project" value="UniProtKB-KW"/>
</dbReference>
<dbReference type="Pfam" id="PF02127">
    <property type="entry name" value="Peptidase_M18"/>
    <property type="match status" value="1"/>
</dbReference>
<dbReference type="PANTHER" id="PTHR28570:SF3">
    <property type="entry name" value="ASPARTYL AMINOPEPTIDASE"/>
    <property type="match status" value="1"/>
</dbReference>
<dbReference type="NCBIfam" id="NF002759">
    <property type="entry name" value="PRK02813.1"/>
    <property type="match status" value="1"/>
</dbReference>
<dbReference type="Gene3D" id="3.40.630.10">
    <property type="entry name" value="Zn peptidases"/>
    <property type="match status" value="1"/>
</dbReference>
<reference evidence="11 12" key="1">
    <citation type="submission" date="2024-09" db="EMBL/GenBank/DDBJ databases">
        <authorList>
            <person name="Sun Q."/>
            <person name="Mori K."/>
        </authorList>
    </citation>
    <scope>NUCLEOTIDE SEQUENCE [LARGE SCALE GENOMIC DNA]</scope>
    <source>
        <strain evidence="11 12">NCAIM B.02604</strain>
    </source>
</reference>
<evidence type="ECO:0000256" key="5">
    <source>
        <dbReference type="ARBA" id="ARBA00022723"/>
    </source>
</evidence>
<evidence type="ECO:0000256" key="7">
    <source>
        <dbReference type="ARBA" id="ARBA00022833"/>
    </source>
</evidence>
<dbReference type="PRINTS" id="PR00932">
    <property type="entry name" value="AMINO1PTASE"/>
</dbReference>
<comment type="caution">
    <text evidence="11">The sequence shown here is derived from an EMBL/GenBank/DDBJ whole genome shotgun (WGS) entry which is preliminary data.</text>
</comment>
<evidence type="ECO:0000256" key="6">
    <source>
        <dbReference type="ARBA" id="ARBA00022801"/>
    </source>
</evidence>
<sequence length="439" mass="46801">MLNQSAEDFNNGLAECVMDSPTSYHAAHNAGALLAEAGFTQLSESADFESAPGGYFVIRDGAIIAWHIPENADPAAGFQIVGAHTDSPSFKLKPNPSTAAYGWAQAGVEIYGGPLLNSWLDRELRFAGRVHTVDGAAHLVCTAPIARIPQLAIHLDREIGTNGLKLDRQKHTNPIWALTYPDGQDLVQSDLLQIIAEAVEDAEINHEDITGYDILMADSQPPAHFGAHGEFFAAGRLDNLSSTYTGLAALLNYAANPRKDGQIPVLASFDHEEIGSATRTGAAGPMLEEILNRILLSLDAEGQTRYQALAASWHLSADAGHVVHPNYAERHDPANHPRLNSGPLIKINANQRYATDGAGVALVKSLAAQAGVPVQEFVSNNSMPCGSTIGPITATRLGIRTVDLGIGLLSMHSAREMCGTQDPLYLAQLLNAFFGSADH</sequence>
<dbReference type="SUPFAM" id="SSF101821">
    <property type="entry name" value="Aminopeptidase/glucanase lid domain"/>
    <property type="match status" value="1"/>
</dbReference>
<dbReference type="RefSeq" id="WP_377459590.1">
    <property type="nucleotide sequence ID" value="NZ_JBHLUB010000030.1"/>
</dbReference>
<keyword evidence="3 9" id="KW-0031">Aminopeptidase</keyword>
<dbReference type="EMBL" id="JBHLUB010000030">
    <property type="protein sequence ID" value="MFC0582436.1"/>
    <property type="molecule type" value="Genomic_DNA"/>
</dbReference>
<evidence type="ECO:0000256" key="4">
    <source>
        <dbReference type="ARBA" id="ARBA00022670"/>
    </source>
</evidence>
<evidence type="ECO:0000313" key="12">
    <source>
        <dbReference type="Proteomes" id="UP001589862"/>
    </source>
</evidence>
<protein>
    <recommendedName>
        <fullName evidence="10">M18 family aminopeptidase</fullName>
        <ecNumber evidence="10">3.4.11.-</ecNumber>
    </recommendedName>
</protein>
<evidence type="ECO:0000256" key="8">
    <source>
        <dbReference type="ARBA" id="ARBA00023049"/>
    </source>
</evidence>
<proteinExistence type="inferred from homology"/>
<evidence type="ECO:0000256" key="3">
    <source>
        <dbReference type="ARBA" id="ARBA00022438"/>
    </source>
</evidence>
<keyword evidence="12" id="KW-1185">Reference proteome</keyword>
<keyword evidence="5 9" id="KW-0479">Metal-binding</keyword>
<organism evidence="11 12">
    <name type="scientific">Micrococcoides hystricis</name>
    <dbReference type="NCBI Taxonomy" id="1572761"/>
    <lineage>
        <taxon>Bacteria</taxon>
        <taxon>Bacillati</taxon>
        <taxon>Actinomycetota</taxon>
        <taxon>Actinomycetes</taxon>
        <taxon>Micrococcales</taxon>
        <taxon>Micrococcaceae</taxon>
        <taxon>Micrococcoides</taxon>
    </lineage>
</organism>
<dbReference type="InterPro" id="IPR001948">
    <property type="entry name" value="Peptidase_M18"/>
</dbReference>